<dbReference type="PROSITE" id="PS51677">
    <property type="entry name" value="NODB"/>
    <property type="match status" value="1"/>
</dbReference>
<name>A0A857L2Z1_9ACTN</name>
<dbReference type="InterPro" id="IPR050248">
    <property type="entry name" value="Polysacc_deacetylase_ArnD"/>
</dbReference>
<protein>
    <submittedName>
        <fullName evidence="1">Polysaccharide deacetylase family protein</fullName>
    </submittedName>
</protein>
<dbReference type="Pfam" id="PF01522">
    <property type="entry name" value="Polysacc_deac_1"/>
    <property type="match status" value="1"/>
</dbReference>
<evidence type="ECO:0000313" key="1">
    <source>
        <dbReference type="EMBL" id="QHN41551.1"/>
    </source>
</evidence>
<dbReference type="PANTHER" id="PTHR10587">
    <property type="entry name" value="GLYCOSYL TRANSFERASE-RELATED"/>
    <property type="match status" value="1"/>
</dbReference>
<dbReference type="RefSeq" id="WP_005183752.1">
    <property type="nucleotide sequence ID" value="NZ_CP045804.1"/>
</dbReference>
<dbReference type="InterPro" id="IPR011330">
    <property type="entry name" value="Glyco_hydro/deAcase_b/a-brl"/>
</dbReference>
<organism evidence="1">
    <name type="scientific">Gordonia amarae</name>
    <dbReference type="NCBI Taxonomy" id="36821"/>
    <lineage>
        <taxon>Bacteria</taxon>
        <taxon>Bacillati</taxon>
        <taxon>Actinomycetota</taxon>
        <taxon>Actinomycetes</taxon>
        <taxon>Mycobacteriales</taxon>
        <taxon>Gordoniaceae</taxon>
        <taxon>Gordonia</taxon>
    </lineage>
</organism>
<dbReference type="GO" id="GO:0005975">
    <property type="term" value="P:carbohydrate metabolic process"/>
    <property type="evidence" value="ECO:0007669"/>
    <property type="project" value="InterPro"/>
</dbReference>
<dbReference type="CDD" id="cd10917">
    <property type="entry name" value="CE4_NodB_like_6s_7s"/>
    <property type="match status" value="1"/>
</dbReference>
<dbReference type="EMBL" id="CP045810">
    <property type="protein sequence ID" value="QHN41551.1"/>
    <property type="molecule type" value="Genomic_DNA"/>
</dbReference>
<gene>
    <name evidence="1" type="ORF">GII30_22450</name>
</gene>
<proteinExistence type="predicted"/>
<dbReference type="SUPFAM" id="SSF88713">
    <property type="entry name" value="Glycoside hydrolase/deacetylase"/>
    <property type="match status" value="1"/>
</dbReference>
<dbReference type="AlphaFoldDB" id="A0A857L2Z1"/>
<accession>A0A857L2Z1</accession>
<dbReference type="InterPro" id="IPR002509">
    <property type="entry name" value="NODB_dom"/>
</dbReference>
<reference evidence="1" key="1">
    <citation type="journal article" date="2021" name="Nat. Microbiol.">
        <title>Cocultivation of an ultrasmall environmental parasitic bacterium with lytic ability against bacteria associated with wastewater foams.</title>
        <authorList>
            <person name="Batinovic S."/>
            <person name="Rose J.J.A."/>
            <person name="Ratcliffe J."/>
            <person name="Seviour R.J."/>
            <person name="Petrovski S."/>
        </authorList>
    </citation>
    <scope>NUCLEOTIDE SEQUENCE</scope>
    <source>
        <strain evidence="1">CON44</strain>
    </source>
</reference>
<sequence length="215" mass="23644">MTGRLTLTFDNGPTPGVTEGVLDALRERDLPATFFVVGSWLDSPGIRELAERVHAEGHWLGNHTYTHGVPLGRRGDRAVEVGEIALTQESLGDLAHPDKFFRPNGAGSVGHHLLSQDAADYLAENGFTVVMWDLYVRDPHEPDLWADRALARLDEREWNVLVTHDVPTGAMDHLPRFLDTVLDAGIEIVQELPEHATPLLRGQPTAALNDIVTTA</sequence>
<dbReference type="GO" id="GO:0016810">
    <property type="term" value="F:hydrolase activity, acting on carbon-nitrogen (but not peptide) bonds"/>
    <property type="evidence" value="ECO:0007669"/>
    <property type="project" value="InterPro"/>
</dbReference>
<dbReference type="Gene3D" id="3.20.20.370">
    <property type="entry name" value="Glycoside hydrolase/deacetylase"/>
    <property type="match status" value="1"/>
</dbReference>